<dbReference type="EMBL" id="CM020620">
    <property type="protein sequence ID" value="KAK1867686.1"/>
    <property type="molecule type" value="Genomic_DNA"/>
</dbReference>
<evidence type="ECO:0000313" key="2">
    <source>
        <dbReference type="Proteomes" id="UP000798662"/>
    </source>
</evidence>
<name>A0ACC3CCI1_PYRYE</name>
<protein>
    <submittedName>
        <fullName evidence="1">Uncharacterized protein</fullName>
    </submittedName>
</protein>
<accession>A0ACC3CCI1</accession>
<proteinExistence type="predicted"/>
<organism evidence="1 2">
    <name type="scientific">Pyropia yezoensis</name>
    <name type="common">Susabi-nori</name>
    <name type="synonym">Porphyra yezoensis</name>
    <dbReference type="NCBI Taxonomy" id="2788"/>
    <lineage>
        <taxon>Eukaryota</taxon>
        <taxon>Rhodophyta</taxon>
        <taxon>Bangiophyceae</taxon>
        <taxon>Bangiales</taxon>
        <taxon>Bangiaceae</taxon>
        <taxon>Pyropia</taxon>
    </lineage>
</organism>
<gene>
    <name evidence="1" type="ORF">I4F81_010191</name>
</gene>
<keyword evidence="2" id="KW-1185">Reference proteome</keyword>
<comment type="caution">
    <text evidence="1">The sequence shown here is derived from an EMBL/GenBank/DDBJ whole genome shotgun (WGS) entry which is preliminary data.</text>
</comment>
<dbReference type="Proteomes" id="UP000798662">
    <property type="component" value="Chromosome 3"/>
</dbReference>
<sequence>MAISKSLSGLAAAVLVVVAATAASTTGADARYYAPRGCTGKREYEVTLWLNWSGRTHPGSYPDGGNFSPPTVAAHASRYQMWAPGSFASDGIKTVAETGNPAPLREELSTYESAGHVSSWSGTDAPTESGVEKVVLKVTADAATGATYVSGATMLFPSPDWFTGFYNVPVCRWGRWVSKTGGRLTFWDAGTDSGKTHEADDAATVPPTTIFSIQNGDFPSFNTPVGWYSVRAMLTMQQARPAARTAVRPPPTPTSTNWEPPPPVSVAGGVRHPPVSTTTTPVGTAAVAGAAGGVRDQPIRLHDNNEQYQLHSTRADLYAIIQTTEALEGAWRRGSVSESAYVQAVRTLIAQFKSTADLLSDQMPNPEDFWAQCGLSAQAARIRLCRERLQMTAVDQVYPQLLQVAESLDRVASVPATFDGKATLAKWLTKLKTLPATYQLNEDEVRQLTYDLNMTYRDFRAAVGA</sequence>
<evidence type="ECO:0000313" key="1">
    <source>
        <dbReference type="EMBL" id="KAK1867686.1"/>
    </source>
</evidence>
<reference evidence="1" key="1">
    <citation type="submission" date="2019-11" db="EMBL/GenBank/DDBJ databases">
        <title>Nori genome reveals adaptations in red seaweeds to the harsh intertidal environment.</title>
        <authorList>
            <person name="Wang D."/>
            <person name="Mao Y."/>
        </authorList>
    </citation>
    <scope>NUCLEOTIDE SEQUENCE</scope>
    <source>
        <tissue evidence="1">Gametophyte</tissue>
    </source>
</reference>